<feature type="modified residue" description="4-aspartylphosphate" evidence="1">
    <location>
        <position position="57"/>
    </location>
</feature>
<name>A0A3N4Q6L5_9BACT</name>
<dbReference type="PANTHER" id="PTHR37299:SF1">
    <property type="entry name" value="STAGE 0 SPORULATION PROTEIN A HOMOLOG"/>
    <property type="match status" value="1"/>
</dbReference>
<dbReference type="RefSeq" id="WP_123845689.1">
    <property type="nucleotide sequence ID" value="NZ_RPDH01000001.1"/>
</dbReference>
<dbReference type="InterPro" id="IPR046947">
    <property type="entry name" value="LytR-like"/>
</dbReference>
<gene>
    <name evidence="4" type="ORF">EGT74_06470</name>
</gene>
<feature type="domain" description="HTH LytTR-type" evidence="3">
    <location>
        <begin position="143"/>
        <end position="245"/>
    </location>
</feature>
<dbReference type="EMBL" id="RPDH01000001">
    <property type="protein sequence ID" value="RPE13171.1"/>
    <property type="molecule type" value="Genomic_DNA"/>
</dbReference>
<accession>A0A3N4Q6L5</accession>
<dbReference type="Gene3D" id="3.40.50.2300">
    <property type="match status" value="1"/>
</dbReference>
<comment type="caution">
    <text evidence="4">The sequence shown here is derived from an EMBL/GenBank/DDBJ whole genome shotgun (WGS) entry which is preliminary data.</text>
</comment>
<protein>
    <submittedName>
        <fullName evidence="4">DNA-binding response regulator</fullName>
    </submittedName>
</protein>
<dbReference type="InterPro" id="IPR011006">
    <property type="entry name" value="CheY-like_superfamily"/>
</dbReference>
<dbReference type="OrthoDB" id="1646880at2"/>
<dbReference type="InterPro" id="IPR001789">
    <property type="entry name" value="Sig_transdc_resp-reg_receiver"/>
</dbReference>
<dbReference type="PROSITE" id="PS50110">
    <property type="entry name" value="RESPONSE_REGULATORY"/>
    <property type="match status" value="1"/>
</dbReference>
<keyword evidence="4" id="KW-0238">DNA-binding</keyword>
<dbReference type="Proteomes" id="UP000278351">
    <property type="component" value="Unassembled WGS sequence"/>
</dbReference>
<evidence type="ECO:0000313" key="5">
    <source>
        <dbReference type="Proteomes" id="UP000278351"/>
    </source>
</evidence>
<dbReference type="SMART" id="SM00850">
    <property type="entry name" value="LytTR"/>
    <property type="match status" value="1"/>
</dbReference>
<evidence type="ECO:0000313" key="4">
    <source>
        <dbReference type="EMBL" id="RPE13171.1"/>
    </source>
</evidence>
<proteinExistence type="predicted"/>
<dbReference type="GO" id="GO:0003677">
    <property type="term" value="F:DNA binding"/>
    <property type="evidence" value="ECO:0007669"/>
    <property type="project" value="UniProtKB-KW"/>
</dbReference>
<dbReference type="SUPFAM" id="SSF52172">
    <property type="entry name" value="CheY-like"/>
    <property type="match status" value="1"/>
</dbReference>
<dbReference type="GO" id="GO:0000156">
    <property type="term" value="F:phosphorelay response regulator activity"/>
    <property type="evidence" value="ECO:0007669"/>
    <property type="project" value="InterPro"/>
</dbReference>
<dbReference type="PROSITE" id="PS50930">
    <property type="entry name" value="HTH_LYTTR"/>
    <property type="match status" value="1"/>
</dbReference>
<feature type="domain" description="Response regulatory" evidence="2">
    <location>
        <begin position="6"/>
        <end position="118"/>
    </location>
</feature>
<dbReference type="Pfam" id="PF04397">
    <property type="entry name" value="LytTR"/>
    <property type="match status" value="1"/>
</dbReference>
<dbReference type="PANTHER" id="PTHR37299">
    <property type="entry name" value="TRANSCRIPTIONAL REGULATOR-RELATED"/>
    <property type="match status" value="1"/>
</dbReference>
<evidence type="ECO:0000259" key="3">
    <source>
        <dbReference type="PROSITE" id="PS50930"/>
    </source>
</evidence>
<keyword evidence="1" id="KW-0597">Phosphoprotein</keyword>
<reference evidence="4 5" key="1">
    <citation type="submission" date="2018-11" db="EMBL/GenBank/DDBJ databases">
        <title>Chitinophaga lutea sp.nov., isolate from arsenic contaminated soil.</title>
        <authorList>
            <person name="Zong Y."/>
        </authorList>
    </citation>
    <scope>NUCLEOTIDE SEQUENCE [LARGE SCALE GENOMIC DNA]</scope>
    <source>
        <strain evidence="4 5">ZY74</strain>
    </source>
</reference>
<dbReference type="Gene3D" id="2.40.50.1020">
    <property type="entry name" value="LytTr DNA-binding domain"/>
    <property type="match status" value="1"/>
</dbReference>
<dbReference type="SMART" id="SM00448">
    <property type="entry name" value="REC"/>
    <property type="match status" value="1"/>
</dbReference>
<evidence type="ECO:0000256" key="1">
    <source>
        <dbReference type="PROSITE-ProRule" id="PRU00169"/>
    </source>
</evidence>
<dbReference type="AlphaFoldDB" id="A0A3N4Q6L5"/>
<keyword evidence="5" id="KW-1185">Reference proteome</keyword>
<dbReference type="Pfam" id="PF00072">
    <property type="entry name" value="Response_reg"/>
    <property type="match status" value="1"/>
</dbReference>
<evidence type="ECO:0000259" key="2">
    <source>
        <dbReference type="PROSITE" id="PS50110"/>
    </source>
</evidence>
<sequence>MRHPIRVVIVDDEPAITHTLSTFLAGHPDFYVVASCATVQDALIVIPATEPDLLLLDIAFPDGTAWDILRPLLPLSFRVIFITAFHEHAIKAIKVGALDYILKPVDELELSAALQKAQIDPPPAAQQITMATRHNGHTAPAQLLLRENHIYHLVNVADIMYLDATSGGLLLFHLQDGRQIPVHKTIRDYEDLLPAADFFRPHQSYLVNRRHVTQYHSAGHLILKNTHRVPVSVRKQDHIRDYLNG</sequence>
<organism evidence="4 5">
    <name type="scientific">Chitinophaga lutea</name>
    <dbReference type="NCBI Taxonomy" id="2488634"/>
    <lineage>
        <taxon>Bacteria</taxon>
        <taxon>Pseudomonadati</taxon>
        <taxon>Bacteroidota</taxon>
        <taxon>Chitinophagia</taxon>
        <taxon>Chitinophagales</taxon>
        <taxon>Chitinophagaceae</taxon>
        <taxon>Chitinophaga</taxon>
    </lineage>
</organism>
<dbReference type="InterPro" id="IPR007492">
    <property type="entry name" value="LytTR_DNA-bd_dom"/>
</dbReference>